<reference evidence="2 3" key="1">
    <citation type="submission" date="2019-04" db="EMBL/GenBank/DDBJ databases">
        <title>Microbes associate with the intestines of laboratory mice.</title>
        <authorList>
            <person name="Navarre W."/>
            <person name="Wong E."/>
            <person name="Huang K."/>
            <person name="Tropini C."/>
            <person name="Ng K."/>
            <person name="Yu B."/>
        </authorList>
    </citation>
    <scope>NUCLEOTIDE SEQUENCE [LARGE SCALE GENOMIC DNA]</scope>
    <source>
        <strain evidence="2 3">NM61_E11</strain>
    </source>
</reference>
<protein>
    <submittedName>
        <fullName evidence="2">SEC10/PgrA surface exclusion domain-containing protein</fullName>
    </submittedName>
</protein>
<dbReference type="AlphaFoldDB" id="A0A4S2BD26"/>
<dbReference type="InterPro" id="IPR027607">
    <property type="entry name" value="Surf_Exclu_SEC10/PgrA"/>
</dbReference>
<accession>A0A4S2BD26</accession>
<dbReference type="NCBIfam" id="TIGR04320">
    <property type="entry name" value="Surf_Exclu_PgrA"/>
    <property type="match status" value="1"/>
</dbReference>
<evidence type="ECO:0000313" key="2">
    <source>
        <dbReference type="EMBL" id="TGY12005.1"/>
    </source>
</evidence>
<keyword evidence="1" id="KW-0732">Signal</keyword>
<feature type="signal peptide" evidence="1">
    <location>
        <begin position="1"/>
        <end position="19"/>
    </location>
</feature>
<evidence type="ECO:0000256" key="1">
    <source>
        <dbReference type="SAM" id="SignalP"/>
    </source>
</evidence>
<dbReference type="EMBL" id="SRYV01000016">
    <property type="protein sequence ID" value="TGY12005.1"/>
    <property type="molecule type" value="Genomic_DNA"/>
</dbReference>
<name>A0A4S2BD26_9LACO</name>
<organism evidence="2 3">
    <name type="scientific">Lactobacillus intestinalis</name>
    <dbReference type="NCBI Taxonomy" id="151781"/>
    <lineage>
        <taxon>Bacteria</taxon>
        <taxon>Bacillati</taxon>
        <taxon>Bacillota</taxon>
        <taxon>Bacilli</taxon>
        <taxon>Lactobacillales</taxon>
        <taxon>Lactobacillaceae</taxon>
        <taxon>Lactobacillus</taxon>
    </lineage>
</organism>
<dbReference type="Proteomes" id="UP000309117">
    <property type="component" value="Unassembled WGS sequence"/>
</dbReference>
<comment type="caution">
    <text evidence="2">The sequence shown here is derived from an EMBL/GenBank/DDBJ whole genome shotgun (WGS) entry which is preliminary data.</text>
</comment>
<proteinExistence type="predicted"/>
<evidence type="ECO:0000313" key="3">
    <source>
        <dbReference type="Proteomes" id="UP000309117"/>
    </source>
</evidence>
<feature type="chain" id="PRO_5038523279" evidence="1">
    <location>
        <begin position="20"/>
        <end position="291"/>
    </location>
</feature>
<dbReference type="RefSeq" id="WP_004040190.1">
    <property type="nucleotide sequence ID" value="NZ_AQFR02000003.1"/>
</dbReference>
<sequence length="291" mass="32487">MRKNIKFLALFGVAVGLMAGGMMSNEVGTNASAQEVSAATINMSAAKKAGYTKSRVLKANQGRMSGSDKNKLIKGSMAGMKQNKWMDTDPSDRTRIVTVTNLSWNDKIELSHFTMGLINSARRQMGKKAWTYKKGALKFADRTAKQYYDNNRSCWDSDHYVPGIERAAKQSGLNSTVGQVYEDEAGLPITSEYNGQTRSMAALKNQIYFNVKQMIFGGYWGDDSQVNQASRYTEWQHAGDLLGLRSSQGFDAKTKYFGVSFSGLKNDQSKISVHMMGVAKRYIKNYKKFNR</sequence>
<gene>
    <name evidence="2" type="ORF">E5351_08550</name>
</gene>